<dbReference type="AlphaFoldDB" id="A0A368DUN2"/>
<accession>A0A368DUN2</accession>
<name>A0A368DUN2_9PROT</name>
<gene>
    <name evidence="1" type="ORF">DBW69_06205</name>
</gene>
<evidence type="ECO:0000313" key="2">
    <source>
        <dbReference type="Proteomes" id="UP000252132"/>
    </source>
</evidence>
<proteinExistence type="predicted"/>
<comment type="caution">
    <text evidence="1">The sequence shown here is derived from an EMBL/GenBank/DDBJ whole genome shotgun (WGS) entry which is preliminary data.</text>
</comment>
<sequence length="211" mass="23244">MFLSTNFLEGFTLESLSKRLIKALIIGPVTLIAISCASAPPAPPSYDLTFQHLPRLQIAAGSIELKSAYQPDEAENQIDTKKPQNPTMVVKQWVEDRLERQSGSSAKLVLTVIDGRVVRTQETQSATFGFLASKKQVYSVSLVVDVAYAPAGMEIGQETGKDLRVKIVSDKAVSGAYNLNMLDEAYFMLIGDLADEFDKQMQLVLKKLKIM</sequence>
<organism evidence="1 2">
    <name type="scientific">PS1 clade bacterium</name>
    <dbReference type="NCBI Taxonomy" id="2175152"/>
    <lineage>
        <taxon>Bacteria</taxon>
        <taxon>Pseudomonadati</taxon>
        <taxon>Pseudomonadota</taxon>
        <taxon>Alphaproteobacteria</taxon>
        <taxon>PS1 clade</taxon>
    </lineage>
</organism>
<dbReference type="EMBL" id="QOQF01000032">
    <property type="protein sequence ID" value="RCL75519.1"/>
    <property type="molecule type" value="Genomic_DNA"/>
</dbReference>
<dbReference type="Proteomes" id="UP000252132">
    <property type="component" value="Unassembled WGS sequence"/>
</dbReference>
<protein>
    <submittedName>
        <fullName evidence="1">Uncharacterized protein</fullName>
    </submittedName>
</protein>
<evidence type="ECO:0000313" key="1">
    <source>
        <dbReference type="EMBL" id="RCL75519.1"/>
    </source>
</evidence>
<reference evidence="1 2" key="1">
    <citation type="journal article" date="2018" name="Microbiome">
        <title>Fine metagenomic profile of the Mediterranean stratified and mixed water columns revealed by assembly and recruitment.</title>
        <authorList>
            <person name="Haro-Moreno J.M."/>
            <person name="Lopez-Perez M."/>
            <person name="De La Torre J.R."/>
            <person name="Picazo A."/>
            <person name="Camacho A."/>
            <person name="Rodriguez-Valera F."/>
        </authorList>
    </citation>
    <scope>NUCLEOTIDE SEQUENCE [LARGE SCALE GENOMIC DNA]</scope>
    <source>
        <strain evidence="1">MED-G55</strain>
    </source>
</reference>